<dbReference type="GO" id="GO:0012505">
    <property type="term" value="C:endomembrane system"/>
    <property type="evidence" value="ECO:0007669"/>
    <property type="project" value="UniProtKB-SubCell"/>
</dbReference>
<evidence type="ECO:0000256" key="7">
    <source>
        <dbReference type="ARBA" id="ARBA00022958"/>
    </source>
</evidence>
<keyword evidence="9" id="KW-0406">Ion transport</keyword>
<proteinExistence type="inferred from homology"/>
<evidence type="ECO:0000256" key="12">
    <source>
        <dbReference type="SAM" id="MobiDB-lite"/>
    </source>
</evidence>
<evidence type="ECO:0000313" key="15">
    <source>
        <dbReference type="Proteomes" id="UP001205105"/>
    </source>
</evidence>
<keyword evidence="8 13" id="KW-1133">Transmembrane helix</keyword>
<evidence type="ECO:0000313" key="14">
    <source>
        <dbReference type="EMBL" id="KAI7844667.1"/>
    </source>
</evidence>
<accession>A0AAD5DUN9</accession>
<keyword evidence="15" id="KW-1185">Reference proteome</keyword>
<keyword evidence="5 13" id="KW-0812">Transmembrane</keyword>
<evidence type="ECO:0000256" key="3">
    <source>
        <dbReference type="ARBA" id="ARBA00022448"/>
    </source>
</evidence>
<evidence type="ECO:0000256" key="13">
    <source>
        <dbReference type="SAM" id="Phobius"/>
    </source>
</evidence>
<dbReference type="PANTHER" id="PTHR12454">
    <property type="entry name" value="TRIMERIC INTRACELLULAR CATION CHANNEL"/>
    <property type="match status" value="1"/>
</dbReference>
<organism evidence="14 15">
    <name type="scientific">Chlorella ohadii</name>
    <dbReference type="NCBI Taxonomy" id="2649997"/>
    <lineage>
        <taxon>Eukaryota</taxon>
        <taxon>Viridiplantae</taxon>
        <taxon>Chlorophyta</taxon>
        <taxon>core chlorophytes</taxon>
        <taxon>Trebouxiophyceae</taxon>
        <taxon>Chlorellales</taxon>
        <taxon>Chlorellaceae</taxon>
        <taxon>Chlorella clade</taxon>
        <taxon>Chlorella</taxon>
    </lineage>
</organism>
<feature type="transmembrane region" description="Helical" evidence="13">
    <location>
        <begin position="92"/>
        <end position="113"/>
    </location>
</feature>
<evidence type="ECO:0000256" key="8">
    <source>
        <dbReference type="ARBA" id="ARBA00022989"/>
    </source>
</evidence>
<feature type="region of interest" description="Disordered" evidence="12">
    <location>
        <begin position="270"/>
        <end position="324"/>
    </location>
</feature>
<dbReference type="AlphaFoldDB" id="A0AAD5DUN9"/>
<dbReference type="Proteomes" id="UP001205105">
    <property type="component" value="Unassembled WGS sequence"/>
</dbReference>
<gene>
    <name evidence="14" type="ORF">COHA_001756</name>
</gene>
<evidence type="ECO:0000256" key="1">
    <source>
        <dbReference type="ARBA" id="ARBA00004127"/>
    </source>
</evidence>
<dbReference type="GO" id="GO:0005267">
    <property type="term" value="F:potassium channel activity"/>
    <property type="evidence" value="ECO:0007669"/>
    <property type="project" value="UniProtKB-KW"/>
</dbReference>
<comment type="subcellular location">
    <subcellularLocation>
        <location evidence="1">Endomembrane system</location>
        <topology evidence="1">Multi-pass membrane protein</topology>
    </subcellularLocation>
</comment>
<keyword evidence="3" id="KW-0813">Transport</keyword>
<reference evidence="14" key="1">
    <citation type="submission" date="2020-11" db="EMBL/GenBank/DDBJ databases">
        <title>Chlorella ohadii genome sequencing and assembly.</title>
        <authorList>
            <person name="Murik O."/>
            <person name="Treves H."/>
            <person name="Kedem I."/>
            <person name="Shotland Y."/>
            <person name="Kaplan A."/>
        </authorList>
    </citation>
    <scope>NUCLEOTIDE SEQUENCE</scope>
    <source>
        <strain evidence="14">1</strain>
    </source>
</reference>
<dbReference type="GO" id="GO:0016020">
    <property type="term" value="C:membrane"/>
    <property type="evidence" value="ECO:0007669"/>
    <property type="project" value="InterPro"/>
</dbReference>
<keyword evidence="6" id="KW-0631">Potassium channel</keyword>
<evidence type="ECO:0000256" key="9">
    <source>
        <dbReference type="ARBA" id="ARBA00023065"/>
    </source>
</evidence>
<keyword evidence="4" id="KW-0633">Potassium transport</keyword>
<keyword evidence="10 13" id="KW-0472">Membrane</keyword>
<evidence type="ECO:0000256" key="5">
    <source>
        <dbReference type="ARBA" id="ARBA00022692"/>
    </source>
</evidence>
<evidence type="ECO:0000256" key="11">
    <source>
        <dbReference type="ARBA" id="ARBA00023303"/>
    </source>
</evidence>
<dbReference type="InterPro" id="IPR007866">
    <property type="entry name" value="TRIC_channel"/>
</dbReference>
<evidence type="ECO:0000256" key="4">
    <source>
        <dbReference type="ARBA" id="ARBA00022538"/>
    </source>
</evidence>
<comment type="similarity">
    <text evidence="2">Belongs to the TMEM38 family.</text>
</comment>
<dbReference type="Pfam" id="PF05197">
    <property type="entry name" value="TRIC"/>
    <property type="match status" value="1"/>
</dbReference>
<comment type="caution">
    <text evidence="14">The sequence shown here is derived from an EMBL/GenBank/DDBJ whole genome shotgun (WGS) entry which is preliminary data.</text>
</comment>
<feature type="transmembrane region" description="Helical" evidence="13">
    <location>
        <begin position="49"/>
        <end position="72"/>
    </location>
</feature>
<keyword evidence="11" id="KW-0407">Ion channel</keyword>
<dbReference type="PANTHER" id="PTHR12454:SF11">
    <property type="entry name" value="GH25683P"/>
    <property type="match status" value="1"/>
</dbReference>
<evidence type="ECO:0000256" key="2">
    <source>
        <dbReference type="ARBA" id="ARBA00005766"/>
    </source>
</evidence>
<evidence type="ECO:0000256" key="6">
    <source>
        <dbReference type="ARBA" id="ARBA00022826"/>
    </source>
</evidence>
<feature type="transmembrane region" description="Helical" evidence="13">
    <location>
        <begin position="20"/>
        <end position="42"/>
    </location>
</feature>
<name>A0AAD5DUN9_9CHLO</name>
<dbReference type="GO" id="GO:0042802">
    <property type="term" value="F:identical protein binding"/>
    <property type="evidence" value="ECO:0007669"/>
    <property type="project" value="InterPro"/>
</dbReference>
<dbReference type="EMBL" id="JADXDR010000025">
    <property type="protein sequence ID" value="KAI7844667.1"/>
    <property type="molecule type" value="Genomic_DNA"/>
</dbReference>
<evidence type="ECO:0000256" key="10">
    <source>
        <dbReference type="ARBA" id="ARBA00023136"/>
    </source>
</evidence>
<feature type="compositionally biased region" description="Low complexity" evidence="12">
    <location>
        <begin position="270"/>
        <end position="280"/>
    </location>
</feature>
<sequence>MGLKAALPSELLAWLDRAALLPAAVPFWLLVAGHSLTAVELFRGYTRSWLVSWLVCYLAAFGGGLLTALLMMDPREASIALFSKDAIGISFTLTWWAYFYLPAGLGPTVASLAPVRSGAKVARAILRANQIVQRVNASVKLFPGLVGAPLVLGTLAGSGGKLLTDAFSRCAGYPSAGPSELHQPSYVLRSAALLAALQYSLVHALGLLSVQQGLGLATSLLVAHSLATDLTGNPCDFTAPLGRLFHKITLIPEVGAAAAAAPGAAAAATPAAKAARTPRASRQRAAPAVVSSPEHTADDSATPKVAPASARRRARRRTAAVEQE</sequence>
<protein>
    <submittedName>
        <fullName evidence="14">Uncharacterized protein</fullName>
    </submittedName>
</protein>
<keyword evidence="7" id="KW-0630">Potassium</keyword>